<dbReference type="OrthoDB" id="8159487at2"/>
<feature type="transmembrane region" description="Helical" evidence="2">
    <location>
        <begin position="109"/>
        <end position="127"/>
    </location>
</feature>
<dbReference type="InterPro" id="IPR009339">
    <property type="entry name" value="DUF998"/>
</dbReference>
<keyword evidence="2" id="KW-1133">Transmembrane helix</keyword>
<sequence length="234" mass="24278">MSGPERPQEPGPGPRGSGAVRSQTSVDLAGSRLITSRLISCGLLVGPVFVAAFLIQGALKGSGYDALRHPVSSLALGSNGWVQVANFLVCGVLTIAFAVGLWRSGIRTGAVLIGVWGVGLIGAGLFVTDPVSGFPVGTPATIDYTTIGALHDGFSVPAFLALAAAQVVLSRGQGWKWLTYSLLSATTFVVCFLLASSGFSQTASLVDVAGLFQRLAVTIGWAWMFALALRIRRT</sequence>
<keyword evidence="2" id="KW-0472">Membrane</keyword>
<dbReference type="AlphaFoldDB" id="A0A4R2H6N2"/>
<feature type="region of interest" description="Disordered" evidence="1">
    <location>
        <begin position="1"/>
        <end position="22"/>
    </location>
</feature>
<evidence type="ECO:0000256" key="1">
    <source>
        <dbReference type="SAM" id="MobiDB-lite"/>
    </source>
</evidence>
<keyword evidence="4" id="KW-1185">Reference proteome</keyword>
<proteinExistence type="predicted"/>
<reference evidence="3 4" key="1">
    <citation type="journal article" date="2015" name="Stand. Genomic Sci.">
        <title>Genomic Encyclopedia of Bacterial and Archaeal Type Strains, Phase III: the genomes of soil and plant-associated and newly described type strains.</title>
        <authorList>
            <person name="Whitman W.B."/>
            <person name="Woyke T."/>
            <person name="Klenk H.P."/>
            <person name="Zhou Y."/>
            <person name="Lilburn T.G."/>
            <person name="Beck B.J."/>
            <person name="De Vos P."/>
            <person name="Vandamme P."/>
            <person name="Eisen J.A."/>
            <person name="Garrity G."/>
            <person name="Hugenholtz P."/>
            <person name="Kyrpides N.C."/>
        </authorList>
    </citation>
    <scope>NUCLEOTIDE SEQUENCE [LARGE SCALE GENOMIC DNA]</scope>
    <source>
        <strain evidence="3 4">VKM Ac-2572</strain>
    </source>
</reference>
<dbReference type="Proteomes" id="UP000294508">
    <property type="component" value="Unassembled WGS sequence"/>
</dbReference>
<keyword evidence="2" id="KW-0812">Transmembrane</keyword>
<evidence type="ECO:0000256" key="2">
    <source>
        <dbReference type="SAM" id="Phobius"/>
    </source>
</evidence>
<feature type="transmembrane region" description="Helical" evidence="2">
    <location>
        <begin position="147"/>
        <end position="165"/>
    </location>
</feature>
<organism evidence="3 4">
    <name type="scientific">Kribbella steppae</name>
    <dbReference type="NCBI Taxonomy" id="2512223"/>
    <lineage>
        <taxon>Bacteria</taxon>
        <taxon>Bacillati</taxon>
        <taxon>Actinomycetota</taxon>
        <taxon>Actinomycetes</taxon>
        <taxon>Propionibacteriales</taxon>
        <taxon>Kribbellaceae</taxon>
        <taxon>Kribbella</taxon>
    </lineage>
</organism>
<evidence type="ECO:0000313" key="3">
    <source>
        <dbReference type="EMBL" id="TCO22095.1"/>
    </source>
</evidence>
<dbReference type="RefSeq" id="WP_132212223.1">
    <property type="nucleotide sequence ID" value="NZ_SLWN01000010.1"/>
</dbReference>
<comment type="caution">
    <text evidence="3">The sequence shown here is derived from an EMBL/GenBank/DDBJ whole genome shotgun (WGS) entry which is preliminary data.</text>
</comment>
<dbReference type="Pfam" id="PF06197">
    <property type="entry name" value="DUF998"/>
    <property type="match status" value="1"/>
</dbReference>
<evidence type="ECO:0000313" key="4">
    <source>
        <dbReference type="Proteomes" id="UP000294508"/>
    </source>
</evidence>
<feature type="transmembrane region" description="Helical" evidence="2">
    <location>
        <begin position="211"/>
        <end position="229"/>
    </location>
</feature>
<protein>
    <submittedName>
        <fullName evidence="3">Uncharacterized protein DUF998</fullName>
    </submittedName>
</protein>
<feature type="transmembrane region" description="Helical" evidence="2">
    <location>
        <begin position="177"/>
        <end position="199"/>
    </location>
</feature>
<dbReference type="EMBL" id="SLWN01000010">
    <property type="protein sequence ID" value="TCO22095.1"/>
    <property type="molecule type" value="Genomic_DNA"/>
</dbReference>
<feature type="transmembrane region" description="Helical" evidence="2">
    <location>
        <begin position="38"/>
        <end position="59"/>
    </location>
</feature>
<name>A0A4R2H6N2_9ACTN</name>
<gene>
    <name evidence="3" type="ORF">EV652_11080</name>
</gene>
<feature type="transmembrane region" description="Helical" evidence="2">
    <location>
        <begin position="79"/>
        <end position="102"/>
    </location>
</feature>
<accession>A0A4R2H6N2</accession>